<accession>A0A1E8Q8C4</accession>
<sequence length="106" mass="11858">MASCTHRDAADRLENLDLYQKVVVGDARITLFVHLIEFRGLNPHQPRLTIAGEYQAGLFMQFAGQRLNEALVVLDPATWTDPHGATITNIVLRKQNMFAVNQKPSA</sequence>
<protein>
    <submittedName>
        <fullName evidence="1">Uncharacterized protein</fullName>
    </submittedName>
</protein>
<keyword evidence="2" id="KW-1185">Reference proteome</keyword>
<evidence type="ECO:0000313" key="2">
    <source>
        <dbReference type="Proteomes" id="UP000178953"/>
    </source>
</evidence>
<dbReference type="AlphaFoldDB" id="A0A1E8Q8C4"/>
<dbReference type="Proteomes" id="UP000178953">
    <property type="component" value="Unassembled WGS sequence"/>
</dbReference>
<reference evidence="1 2" key="1">
    <citation type="submission" date="2016-09" db="EMBL/GenBank/DDBJ databases">
        <title>genome sequence of Mycobacterium sp. 739 SCH.</title>
        <authorList>
            <person name="Greninger A.L."/>
            <person name="Qin X."/>
            <person name="Jerome K."/>
            <person name="Vora S."/>
            <person name="Quinn K."/>
        </authorList>
    </citation>
    <scope>NUCLEOTIDE SEQUENCE [LARGE SCALE GENOMIC DNA]</scope>
    <source>
        <strain evidence="1 2">SCH</strain>
    </source>
</reference>
<evidence type="ECO:0000313" key="1">
    <source>
        <dbReference type="EMBL" id="OFJ54209.1"/>
    </source>
</evidence>
<organism evidence="1 2">
    <name type="scientific">Mycolicibacterium grossiae</name>
    <dbReference type="NCBI Taxonomy" id="1552759"/>
    <lineage>
        <taxon>Bacteria</taxon>
        <taxon>Bacillati</taxon>
        <taxon>Actinomycetota</taxon>
        <taxon>Actinomycetes</taxon>
        <taxon>Mycobacteriales</taxon>
        <taxon>Mycobacteriaceae</taxon>
        <taxon>Mycolicibacterium</taxon>
    </lineage>
</organism>
<dbReference type="EMBL" id="MCHX01000015">
    <property type="protein sequence ID" value="OFJ54209.1"/>
    <property type="molecule type" value="Genomic_DNA"/>
</dbReference>
<name>A0A1E8Q8C4_9MYCO</name>
<gene>
    <name evidence="1" type="ORF">BEL07_08225</name>
</gene>
<comment type="caution">
    <text evidence="1">The sequence shown here is derived from an EMBL/GenBank/DDBJ whole genome shotgun (WGS) entry which is preliminary data.</text>
</comment>
<proteinExistence type="predicted"/>